<evidence type="ECO:0000313" key="1">
    <source>
        <dbReference type="EMBL" id="PWA31884.1"/>
    </source>
</evidence>
<name>A0A315W7M2_GAMAF</name>
<reference evidence="1 2" key="1">
    <citation type="journal article" date="2018" name="G3 (Bethesda)">
        <title>A High-Quality Reference Genome for the Invasive Mosquitofish Gambusia affinis Using a Chicago Library.</title>
        <authorList>
            <person name="Hoffberg S.L."/>
            <person name="Troendle N.J."/>
            <person name="Glenn T.C."/>
            <person name="Mahmud O."/>
            <person name="Louha S."/>
            <person name="Chalopin D."/>
            <person name="Bennetzen J.L."/>
            <person name="Mauricio R."/>
        </authorList>
    </citation>
    <scope>NUCLEOTIDE SEQUENCE [LARGE SCALE GENOMIC DNA]</scope>
    <source>
        <strain evidence="1">NE01/NJP1002.9</strain>
        <tissue evidence="1">Muscle</tissue>
    </source>
</reference>
<feature type="non-terminal residue" evidence="1">
    <location>
        <position position="1"/>
    </location>
</feature>
<comment type="caution">
    <text evidence="1">The sequence shown here is derived from an EMBL/GenBank/DDBJ whole genome shotgun (WGS) entry which is preliminary data.</text>
</comment>
<accession>A0A315W7M2</accession>
<protein>
    <submittedName>
        <fullName evidence="1">Uncharacterized protein</fullName>
    </submittedName>
</protein>
<evidence type="ECO:0000313" key="2">
    <source>
        <dbReference type="Proteomes" id="UP000250572"/>
    </source>
</evidence>
<sequence length="103" mass="11386">LESTDSKFFNSTLTEKLNGCNLETGPVSITGVRRTHTTNSARFTFSPNNVNIDWNSAALRSTSSDLYFGKCFAGAEESPSSYDFEGPEDHIGNLFLSCSYHFE</sequence>
<gene>
    <name evidence="1" type="ORF">CCH79_00006635</name>
</gene>
<dbReference type="Proteomes" id="UP000250572">
    <property type="component" value="Unassembled WGS sequence"/>
</dbReference>
<proteinExistence type="predicted"/>
<organism evidence="1 2">
    <name type="scientific">Gambusia affinis</name>
    <name type="common">Western mosquitofish</name>
    <name type="synonym">Heterandria affinis</name>
    <dbReference type="NCBI Taxonomy" id="33528"/>
    <lineage>
        <taxon>Eukaryota</taxon>
        <taxon>Metazoa</taxon>
        <taxon>Chordata</taxon>
        <taxon>Craniata</taxon>
        <taxon>Vertebrata</taxon>
        <taxon>Euteleostomi</taxon>
        <taxon>Actinopterygii</taxon>
        <taxon>Neopterygii</taxon>
        <taxon>Teleostei</taxon>
        <taxon>Neoteleostei</taxon>
        <taxon>Acanthomorphata</taxon>
        <taxon>Ovalentaria</taxon>
        <taxon>Atherinomorphae</taxon>
        <taxon>Cyprinodontiformes</taxon>
        <taxon>Poeciliidae</taxon>
        <taxon>Poeciliinae</taxon>
        <taxon>Gambusia</taxon>
    </lineage>
</organism>
<dbReference type="AlphaFoldDB" id="A0A315W7M2"/>
<keyword evidence="2" id="KW-1185">Reference proteome</keyword>
<dbReference type="EMBL" id="NHOQ01000244">
    <property type="protein sequence ID" value="PWA31884.1"/>
    <property type="molecule type" value="Genomic_DNA"/>
</dbReference>